<accession>A0ABS5SBY5</accession>
<comment type="caution">
    <text evidence="2">The sequence shown here is derived from an EMBL/GenBank/DDBJ whole genome shotgun (WGS) entry which is preliminary data.</text>
</comment>
<reference evidence="2 3" key="1">
    <citation type="submission" date="2021-05" db="EMBL/GenBank/DDBJ databases">
        <title>The draft genome of Geobacter luticola JCM 17780.</title>
        <authorList>
            <person name="Xu Z."/>
            <person name="Masuda Y."/>
            <person name="Itoh H."/>
            <person name="Senoo K."/>
        </authorList>
    </citation>
    <scope>NUCLEOTIDE SEQUENCE [LARGE SCALE GENOMIC DNA]</scope>
    <source>
        <strain evidence="2 3">JCM 17780</strain>
    </source>
</reference>
<sequence>MPSPATYNRSAIGTLWNLRDIPVEWPGYAILLKGDRDNDLAIEPDELDGVDWIAFSEAVGDVQEEAGVKDPDSKLGPNTLKLLRKKYGEKPSAGTVLKTVGDLVLKKSREPVAPPAGPELVGRNDEERRICSLWNRYGAAIGGQASQYGIPVESALAVFCVESGTAYDPGAGLVIIRFEPHIFRKHAGKEVVWGRGGQKTEWRNFETAFGVNPEAALLATSYGLPQLMGFNTWVTRFKSAREMVLAFQDSCTEQVAGFFGFVTKNRLERYIVDRDWRSFARRYNGPANVDDYSCKLNRAMKVIVSLQQDGATFKL</sequence>
<organism evidence="2 3">
    <name type="scientific">Geomobilimonas luticola</name>
    <dbReference type="NCBI Taxonomy" id="1114878"/>
    <lineage>
        <taxon>Bacteria</taxon>
        <taxon>Pseudomonadati</taxon>
        <taxon>Thermodesulfobacteriota</taxon>
        <taxon>Desulfuromonadia</taxon>
        <taxon>Geobacterales</taxon>
        <taxon>Geobacteraceae</taxon>
        <taxon>Geomobilimonas</taxon>
    </lineage>
</organism>
<dbReference type="EMBL" id="JAHCVK010000002">
    <property type="protein sequence ID" value="MBT0652878.1"/>
    <property type="molecule type" value="Genomic_DNA"/>
</dbReference>
<gene>
    <name evidence="2" type="ORF">KI810_07405</name>
</gene>
<dbReference type="RefSeq" id="WP_214174870.1">
    <property type="nucleotide sequence ID" value="NZ_JAHCVK010000002.1"/>
</dbReference>
<dbReference type="Pfam" id="PF11860">
    <property type="entry name" value="Muramidase"/>
    <property type="match status" value="1"/>
</dbReference>
<proteinExistence type="predicted"/>
<keyword evidence="3" id="KW-1185">Reference proteome</keyword>
<feature type="domain" description="N-acetylmuramidase" evidence="1">
    <location>
        <begin position="154"/>
        <end position="300"/>
    </location>
</feature>
<evidence type="ECO:0000259" key="1">
    <source>
        <dbReference type="Pfam" id="PF11860"/>
    </source>
</evidence>
<name>A0ABS5SBY5_9BACT</name>
<dbReference type="InterPro" id="IPR024408">
    <property type="entry name" value="Muramidase"/>
</dbReference>
<evidence type="ECO:0000313" key="2">
    <source>
        <dbReference type="EMBL" id="MBT0652878.1"/>
    </source>
</evidence>
<dbReference type="Proteomes" id="UP000756860">
    <property type="component" value="Unassembled WGS sequence"/>
</dbReference>
<evidence type="ECO:0000313" key="3">
    <source>
        <dbReference type="Proteomes" id="UP000756860"/>
    </source>
</evidence>
<protein>
    <submittedName>
        <fullName evidence="2">DUF3380 domain-containing protein</fullName>
    </submittedName>
</protein>